<proteinExistence type="predicted"/>
<dbReference type="PATRIC" id="fig|742727.4.peg.1673"/>
<dbReference type="Pfam" id="PF08929">
    <property type="entry name" value="PoNi_C"/>
    <property type="match status" value="1"/>
</dbReference>
<name>K9EQN1_9BACE</name>
<dbReference type="InterPro" id="IPR015024">
    <property type="entry name" value="PoNi_N"/>
</dbReference>
<dbReference type="EMBL" id="ADLF01000008">
    <property type="protein sequence ID" value="EKU91460.1"/>
    <property type="molecule type" value="Genomic_DNA"/>
</dbReference>
<dbReference type="STRING" id="742727.HMPREF9447_01650"/>
<dbReference type="HOGENOM" id="CLU_071487_2_0_10"/>
<evidence type="ECO:0000313" key="3">
    <source>
        <dbReference type="EMBL" id="EKU91460.1"/>
    </source>
</evidence>
<evidence type="ECO:0008006" key="5">
    <source>
        <dbReference type="Google" id="ProtNLM"/>
    </source>
</evidence>
<dbReference type="InterPro" id="IPR015025">
    <property type="entry name" value="PoNi_C"/>
</dbReference>
<dbReference type="AlphaFoldDB" id="K9EQN1"/>
<protein>
    <recommendedName>
        <fullName evidence="5">DUF1911 domain-containing protein</fullName>
    </recommendedName>
</protein>
<dbReference type="Proteomes" id="UP000009872">
    <property type="component" value="Unassembled WGS sequence"/>
</dbReference>
<dbReference type="InterPro" id="IPR028983">
    <property type="entry name" value="PA2201-like_C"/>
</dbReference>
<evidence type="ECO:0000259" key="1">
    <source>
        <dbReference type="Pfam" id="PF08928"/>
    </source>
</evidence>
<dbReference type="SUPFAM" id="SSF140731">
    <property type="entry name" value="PA2201 C-terminal domain-like"/>
    <property type="match status" value="1"/>
</dbReference>
<dbReference type="Gene3D" id="1.10.3920.10">
    <property type="entry name" value="PA2201 C-terminal domain-like"/>
    <property type="match status" value="1"/>
</dbReference>
<accession>K9EQN1</accession>
<dbReference type="OrthoDB" id="2067926at2"/>
<dbReference type="RefSeq" id="WP_009129213.1">
    <property type="nucleotide sequence ID" value="NZ_JH992940.1"/>
</dbReference>
<feature type="domain" description="PoNi N-terminal" evidence="1">
    <location>
        <begin position="4"/>
        <end position="126"/>
    </location>
</feature>
<comment type="caution">
    <text evidence="3">The sequence shown here is derived from an EMBL/GenBank/DDBJ whole genome shotgun (WGS) entry which is preliminary data.</text>
</comment>
<reference evidence="3 4" key="1">
    <citation type="submission" date="2012-09" db="EMBL/GenBank/DDBJ databases">
        <title>The Genome Sequence of Bacteroides oleiciplenus YIT 12058.</title>
        <authorList>
            <consortium name="The Broad Institute Genome Sequencing Platform"/>
            <person name="Earl A."/>
            <person name="Ward D."/>
            <person name="Feldgarden M."/>
            <person name="Gevers D."/>
            <person name="Morotomi M."/>
            <person name="Walker B."/>
            <person name="Young S.K."/>
            <person name="Zeng Q."/>
            <person name="Gargeya S."/>
            <person name="Fitzgerald M."/>
            <person name="Haas B."/>
            <person name="Abouelleil A."/>
            <person name="Alvarado L."/>
            <person name="Arachchi H.M."/>
            <person name="Berlin A.M."/>
            <person name="Chapman S.B."/>
            <person name="Goldberg J."/>
            <person name="Griggs A."/>
            <person name="Gujja S."/>
            <person name="Hansen M."/>
            <person name="Howarth C."/>
            <person name="Imamovic A."/>
            <person name="Larimer J."/>
            <person name="McCowen C."/>
            <person name="Montmayeur A."/>
            <person name="Murphy C."/>
            <person name="Neiman D."/>
            <person name="Pearson M."/>
            <person name="Priest M."/>
            <person name="Roberts A."/>
            <person name="Saif S."/>
            <person name="Shea T."/>
            <person name="Sisk P."/>
            <person name="Sykes S."/>
            <person name="Wortman J."/>
            <person name="Nusbaum C."/>
            <person name="Birren B."/>
        </authorList>
    </citation>
    <scope>NUCLEOTIDE SEQUENCE [LARGE SCALE GENOMIC DNA]</scope>
    <source>
        <strain evidence="3 4">YIT 12058</strain>
    </source>
</reference>
<evidence type="ECO:0000313" key="4">
    <source>
        <dbReference type="Proteomes" id="UP000009872"/>
    </source>
</evidence>
<evidence type="ECO:0000259" key="2">
    <source>
        <dbReference type="Pfam" id="PF08929"/>
    </source>
</evidence>
<dbReference type="eggNOG" id="ENOG5032RP7">
    <property type="taxonomic scope" value="Bacteria"/>
</dbReference>
<keyword evidence="4" id="KW-1185">Reference proteome</keyword>
<gene>
    <name evidence="3" type="ORF">HMPREF9447_01650</name>
</gene>
<organism evidence="3 4">
    <name type="scientific">Bacteroides oleiciplenus YIT 12058</name>
    <dbReference type="NCBI Taxonomy" id="742727"/>
    <lineage>
        <taxon>Bacteria</taxon>
        <taxon>Pseudomonadati</taxon>
        <taxon>Bacteroidota</taxon>
        <taxon>Bacteroidia</taxon>
        <taxon>Bacteroidales</taxon>
        <taxon>Bacteroidaceae</taxon>
        <taxon>Bacteroides</taxon>
    </lineage>
</organism>
<sequence>MEARDKLSTKENFLSLIGLQTEFVDDCKKNIQNLKDSEGKGIQLYSLPNIEVIQNKYETILMYEYDNLLATYSMGENIDKILPLYKEIVSFMDIAWKKDNGYILMVNMLSIGILLDVEDTIFNKLAMIVQKDKPNDFLINYLLHHICKIDVSPNTDNFLFPRPYAVTKEIILFAEKDKMSSVKRLKKYLSQEWYRGHSDCGWHNIHKINVFAHSGYWSFESGALVKVLGLDDSSLKGLPYYPYDMVHWNGIK</sequence>
<dbReference type="Pfam" id="PF08928">
    <property type="entry name" value="PoNi_N"/>
    <property type="match status" value="1"/>
</dbReference>
<feature type="domain" description="PoNi C-terminal" evidence="2">
    <location>
        <begin position="135"/>
        <end position="245"/>
    </location>
</feature>